<protein>
    <submittedName>
        <fullName evidence="1">Uncharacterized protein</fullName>
    </submittedName>
</protein>
<keyword evidence="2" id="KW-1185">Reference proteome</keyword>
<reference evidence="1 2" key="1">
    <citation type="submission" date="2019-06" db="EMBL/GenBank/DDBJ databases">
        <title>Rhodococcus spaelei sp. nov., isolated from a cave.</title>
        <authorList>
            <person name="Lee S.D."/>
        </authorList>
    </citation>
    <scope>NUCLEOTIDE SEQUENCE [LARGE SCALE GENOMIC DNA]</scope>
    <source>
        <strain evidence="1 2">C9-5</strain>
    </source>
</reference>
<dbReference type="EMBL" id="VIGH01000006">
    <property type="protein sequence ID" value="TQF68272.1"/>
    <property type="molecule type" value="Genomic_DNA"/>
</dbReference>
<dbReference type="Proteomes" id="UP000316256">
    <property type="component" value="Unassembled WGS sequence"/>
</dbReference>
<sequence>MPDRLTDLIASTTFNGIDFVEIANPGQTRLVVHFLNQVPVQGTLTGTAPITIADGDTVPAVPVAPISPADWTVDDDGRPLLALATAYPGDFSTYTLTIASTVLDRYFAAIAFTFKAGCPSTLDCATPAITCEIPGGGPVIDYLAKDFTSFRAGLLDYSARTYPDWVERDEPDLGVMLAELLAAVGDDLSYTQDRIAGEATLPTATQRRSVMRHARLVDYEPTPATSARVLLQVDVTAGPLPSGAVVLATVPDGGTLAFETGAGLIDPATGAVDTTPLVVDPRWNRRDHGTNPPQDQIVPYLWDDSQRCLPAGATQIWVHGHGYGFPVGDPKLGTTGLAILIDTASVSPVDPPIRQVVHLTGADEKTDNLYKDPVTHLGIPVTRLTWDAAEALTADHDLTRTVLAGNLIPASEGRRHLESFVIDPPADSPQAARAAVVRTGPDQFCGNPSPLHLHTLQSGRLAWLTDDSGDTVPEVSLAQIDGATGDPAQSWRWRRRLLDAELFEAAFTIDPVRYSDLRADRAAGVPRWDYDGDDADSIRFGDGTFGERPATGSAFEVTYRVGNGAAGNVAAGTITGIDPSMTGVILSVSNPFPAAGGADAEPLERVRRAAPYAYRARQFRAVRREDYTAAAQELPWVLDAGTEQRWTGSWLTVFTTAQPTTGEDITLREHLELIQLLDRRRIAGYEVYTPPPRYVGLDLIVTVCARPDALQGEVAAAIGVQLGTGLRSDGRPAFFAPGQLRFGTPLERSDLDSAIQEATGVAGVLAIDYRRRGYLPHFTPMPETVTAGRDEILRVDNDPNRPDRGSLRIVVEGGK</sequence>
<evidence type="ECO:0000313" key="1">
    <source>
        <dbReference type="EMBL" id="TQF68272.1"/>
    </source>
</evidence>
<dbReference type="RefSeq" id="WP_142100426.1">
    <property type="nucleotide sequence ID" value="NZ_VIGH01000006.1"/>
</dbReference>
<organism evidence="1 2">
    <name type="scientific">Rhodococcus spelaei</name>
    <dbReference type="NCBI Taxonomy" id="2546320"/>
    <lineage>
        <taxon>Bacteria</taxon>
        <taxon>Bacillati</taxon>
        <taxon>Actinomycetota</taxon>
        <taxon>Actinomycetes</taxon>
        <taxon>Mycobacteriales</taxon>
        <taxon>Nocardiaceae</taxon>
        <taxon>Rhodococcus</taxon>
    </lineage>
</organism>
<dbReference type="OrthoDB" id="9027184at2"/>
<gene>
    <name evidence="1" type="ORF">FK531_14285</name>
</gene>
<name>A0A541B7G8_9NOCA</name>
<dbReference type="AlphaFoldDB" id="A0A541B7G8"/>
<evidence type="ECO:0000313" key="2">
    <source>
        <dbReference type="Proteomes" id="UP000316256"/>
    </source>
</evidence>
<proteinExistence type="predicted"/>
<accession>A0A541B7G8</accession>
<comment type="caution">
    <text evidence="1">The sequence shown here is derived from an EMBL/GenBank/DDBJ whole genome shotgun (WGS) entry which is preliminary data.</text>
</comment>